<organism evidence="1 2">
    <name type="scientific">Pyropia yezoensis</name>
    <name type="common">Susabi-nori</name>
    <name type="synonym">Porphyra yezoensis</name>
    <dbReference type="NCBI Taxonomy" id="2788"/>
    <lineage>
        <taxon>Eukaryota</taxon>
        <taxon>Rhodophyta</taxon>
        <taxon>Bangiophyceae</taxon>
        <taxon>Bangiales</taxon>
        <taxon>Bangiaceae</taxon>
        <taxon>Pyropia</taxon>
    </lineage>
</organism>
<protein>
    <submittedName>
        <fullName evidence="1">Uncharacterized protein</fullName>
    </submittedName>
</protein>
<keyword evidence="2" id="KW-1185">Reference proteome</keyword>
<accession>A0ACC3CK01</accession>
<evidence type="ECO:0000313" key="1">
    <source>
        <dbReference type="EMBL" id="KAK1870350.1"/>
    </source>
</evidence>
<reference evidence="1" key="1">
    <citation type="submission" date="2019-11" db="EMBL/GenBank/DDBJ databases">
        <title>Nori genome reveals adaptations in red seaweeds to the harsh intertidal environment.</title>
        <authorList>
            <person name="Wang D."/>
            <person name="Mao Y."/>
        </authorList>
    </citation>
    <scope>NUCLEOTIDE SEQUENCE</scope>
    <source>
        <tissue evidence="1">Gametophyte</tissue>
    </source>
</reference>
<dbReference type="Proteomes" id="UP000798662">
    <property type="component" value="Chromosome 3"/>
</dbReference>
<name>A0ACC3CK01_PYRYE</name>
<gene>
    <name evidence="1" type="ORF">I4F81_012812</name>
</gene>
<dbReference type="EMBL" id="CM020620">
    <property type="protein sequence ID" value="KAK1870350.1"/>
    <property type="molecule type" value="Genomic_DNA"/>
</dbReference>
<sequence>MLSLVCGGAGAAATPPCASIPPPLPRRGRVGVTTTRPATPPAAPSPPLQVLHPNGQPAPVGEDHLPPPPPRLPHHHCHVAAVEVVPAGVDNAEGSGRVAAHSWPWGRRLDDRPVRPRPALPHLPGAVGEDKRVAQVGPPPVASGTQVVAGPTLGAGVAVPPEGVRPTPAANDSPVGAGWGQWRWGPQALSLATACVGLTPRRKRVGAALGRPPWRVPLTGTTPGWAGSRGGRRLGCGGSSGGQRRRWQGWGRAQVVAATAETKTVAVAVVAVTVVPGPVVAVVAVGAVAAVAPGLPPSSDELPTRRVLRVDRSLVDYIHGWELCPSCKQRHCAGDRGEGGETG</sequence>
<comment type="caution">
    <text evidence="1">The sequence shown here is derived from an EMBL/GenBank/DDBJ whole genome shotgun (WGS) entry which is preliminary data.</text>
</comment>
<proteinExistence type="predicted"/>
<evidence type="ECO:0000313" key="2">
    <source>
        <dbReference type="Proteomes" id="UP000798662"/>
    </source>
</evidence>